<dbReference type="InterPro" id="IPR032278">
    <property type="entry name" value="Cif"/>
</dbReference>
<protein>
    <submittedName>
        <fullName evidence="1">Cycle-inhibiting factor</fullName>
    </submittedName>
</protein>
<accession>A0A5B0WF12</accession>
<sequence>MMREYSNEDDCIKEKTNLVKSENAKEDNYLDIDYLTCLVNLNGMPEQKDPRLNSEKLIDDIIKLHNDPKGNKLLWNDNWQDKIIDRDLENMFKTIDEMVSAFGGLESYKDIVGENPYDPTEPVCGYSAQNIFKLMTEGEHAVDPVKMAQTGKINGNEFAEKLEQLNDSNNYIALINDHRLGHMFLIDIPSMNRERVGYIYQSDLGDGALPALKIADWLNSRGKESIDLNKLKKFLSNEFIMLPENEQRELIAELLDLNKDISNVKLGEVKKDKVVDIYLREYDINDFISNIEKLKTKLA</sequence>
<evidence type="ECO:0000313" key="2">
    <source>
        <dbReference type="Proteomes" id="UP000322184"/>
    </source>
</evidence>
<dbReference type="STRING" id="880156.AM629_13490"/>
<dbReference type="EMBL" id="VTUW01000029">
    <property type="protein sequence ID" value="KAA1185416.1"/>
    <property type="molecule type" value="Genomic_DNA"/>
</dbReference>
<proteinExistence type="predicted"/>
<reference evidence="1 2" key="1">
    <citation type="submission" date="2019-09" db="EMBL/GenBank/DDBJ databases">
        <title>Whole genome sequence of Photorhabdus heterorhabditis strain ETL (Enterobacteriales: Enterobacteriaceae) a bacterial symbiont of Heterorhabditis zealandica strain ETL (Rhabditida: Heterorhabditidae).</title>
        <authorList>
            <person name="Lulamba T.E."/>
            <person name="Serepa-Dlamini M.H."/>
        </authorList>
    </citation>
    <scope>NUCLEOTIDE SEQUENCE [LARGE SCALE GENOMIC DNA]</scope>
    <source>
        <strain evidence="1 2">ETL</strain>
    </source>
</reference>
<comment type="caution">
    <text evidence="1">The sequence shown here is derived from an EMBL/GenBank/DDBJ whole genome shotgun (WGS) entry which is preliminary data.</text>
</comment>
<name>A0A5B0WF12_9GAMM</name>
<dbReference type="RefSeq" id="WP_149617044.1">
    <property type="nucleotide sequence ID" value="NZ_CAWPFF010000069.1"/>
</dbReference>
<gene>
    <name evidence="1" type="ORF">F0L16_14755</name>
</gene>
<organism evidence="1 2">
    <name type="scientific">Photorhabdus heterorhabditis</name>
    <dbReference type="NCBI Taxonomy" id="880156"/>
    <lineage>
        <taxon>Bacteria</taxon>
        <taxon>Pseudomonadati</taxon>
        <taxon>Pseudomonadota</taxon>
        <taxon>Gammaproteobacteria</taxon>
        <taxon>Enterobacterales</taxon>
        <taxon>Morganellaceae</taxon>
        <taxon>Photorhabdus</taxon>
    </lineage>
</organism>
<evidence type="ECO:0000313" key="1">
    <source>
        <dbReference type="EMBL" id="KAA1185416.1"/>
    </source>
</evidence>
<dbReference type="Proteomes" id="UP000322184">
    <property type="component" value="Unassembled WGS sequence"/>
</dbReference>
<dbReference type="Pfam" id="PF16374">
    <property type="entry name" value="CIF"/>
    <property type="match status" value="1"/>
</dbReference>
<dbReference type="AlphaFoldDB" id="A0A5B0WF12"/>